<dbReference type="PANTHER" id="PTHR13121">
    <property type="entry name" value="GPI TRANSAMIDASE COMPONENT PIG-U"/>
    <property type="match status" value="1"/>
</dbReference>
<sequence>MLLSSSQSSAHARVPHLPPLVHPAGNIATSMMAGAIAAYLELYPLLFLPPLILLLNDSKKSNVALKSLVIFTATVAGLLASSYFLIDSWNFIESTYGAILFVHDLTPNIGLWWYFFIEMFNSFRAFFTVVFQLHLVIYVAPLCIKLRFVSLYPVLYRNNPLFVCVIISGIISIFKSYPSVSDLSLFQNLLFFFPEIFSRMRYTFFSTSTLLYTTLLGPAFYHLWIISGTGNANFFYAITLVHTLAQTVTLSDALYAMLRLEWDLQTGKHGIKVFQI</sequence>
<evidence type="ECO:0000256" key="9">
    <source>
        <dbReference type="SAM" id="Phobius"/>
    </source>
</evidence>
<dbReference type="InterPro" id="IPR009600">
    <property type="entry name" value="PIG-U"/>
</dbReference>
<feature type="transmembrane region" description="Helical" evidence="9">
    <location>
        <begin position="98"/>
        <end position="116"/>
    </location>
</feature>
<feature type="transmembrane region" description="Helical" evidence="9">
    <location>
        <begin position="67"/>
        <end position="86"/>
    </location>
</feature>
<dbReference type="Proteomes" id="UP000186594">
    <property type="component" value="Unassembled WGS sequence"/>
</dbReference>
<protein>
    <submittedName>
        <fullName evidence="10">Phosphatidylinositol glycan anchor biosynthesis class U protein</fullName>
    </submittedName>
</protein>
<keyword evidence="6" id="KW-0256">Endoplasmic reticulum</keyword>
<keyword evidence="11" id="KW-1185">Reference proteome</keyword>
<feature type="transmembrane region" description="Helical" evidence="9">
    <location>
        <begin position="234"/>
        <end position="258"/>
    </location>
</feature>
<dbReference type="GO" id="GO:0016255">
    <property type="term" value="P:attachment of GPI anchor to protein"/>
    <property type="evidence" value="ECO:0007669"/>
    <property type="project" value="InterPro"/>
</dbReference>
<dbReference type="AlphaFoldDB" id="A0A1U7LL74"/>
<evidence type="ECO:0000256" key="3">
    <source>
        <dbReference type="ARBA" id="ARBA00010026"/>
    </source>
</evidence>
<comment type="caution">
    <text evidence="10">The sequence shown here is derived from an EMBL/GenBank/DDBJ whole genome shotgun (WGS) entry which is preliminary data.</text>
</comment>
<comment type="subcellular location">
    <subcellularLocation>
        <location evidence="1">Endoplasmic reticulum membrane</location>
        <topology evidence="1">Multi-pass membrane protein</topology>
    </subcellularLocation>
</comment>
<dbReference type="PANTHER" id="PTHR13121:SF0">
    <property type="entry name" value="PHOSPHATIDYLINOSITOL GLYCAN ANCHOR BIOSYNTHESIS CLASS U PROTEIN"/>
    <property type="match status" value="1"/>
</dbReference>
<keyword evidence="8 9" id="KW-0472">Membrane</keyword>
<name>A0A1U7LL74_NEOID</name>
<accession>A0A1U7LL74</accession>
<evidence type="ECO:0000313" key="11">
    <source>
        <dbReference type="Proteomes" id="UP000186594"/>
    </source>
</evidence>
<organism evidence="10 11">
    <name type="scientific">Neolecta irregularis (strain DAH-3)</name>
    <dbReference type="NCBI Taxonomy" id="1198029"/>
    <lineage>
        <taxon>Eukaryota</taxon>
        <taxon>Fungi</taxon>
        <taxon>Dikarya</taxon>
        <taxon>Ascomycota</taxon>
        <taxon>Taphrinomycotina</taxon>
        <taxon>Neolectales</taxon>
        <taxon>Neolectaceae</taxon>
        <taxon>Neolecta</taxon>
    </lineage>
</organism>
<feature type="transmembrane region" description="Helical" evidence="9">
    <location>
        <begin position="123"/>
        <end position="140"/>
    </location>
</feature>
<feature type="transmembrane region" description="Helical" evidence="9">
    <location>
        <begin position="160"/>
        <end position="180"/>
    </location>
</feature>
<dbReference type="GO" id="GO:0042765">
    <property type="term" value="C:GPI-anchor transamidase complex"/>
    <property type="evidence" value="ECO:0007669"/>
    <property type="project" value="InterPro"/>
</dbReference>
<feature type="transmembrane region" description="Helical" evidence="9">
    <location>
        <begin position="201"/>
        <end position="222"/>
    </location>
</feature>
<feature type="transmembrane region" description="Helical" evidence="9">
    <location>
        <begin position="27"/>
        <end position="55"/>
    </location>
</feature>
<dbReference type="OrthoDB" id="549017at2759"/>
<dbReference type="EMBL" id="LXFE01001642">
    <property type="protein sequence ID" value="OLL23416.1"/>
    <property type="molecule type" value="Genomic_DNA"/>
</dbReference>
<dbReference type="GO" id="GO:0006506">
    <property type="term" value="P:GPI anchor biosynthetic process"/>
    <property type="evidence" value="ECO:0007669"/>
    <property type="project" value="UniProtKB-UniPathway"/>
</dbReference>
<reference evidence="10 11" key="1">
    <citation type="submission" date="2016-04" db="EMBL/GenBank/DDBJ databases">
        <title>Evolutionary innovation and constraint leading to complex multicellularity in the Ascomycota.</title>
        <authorList>
            <person name="Cisse O."/>
            <person name="Nguyen A."/>
            <person name="Hewitt D.A."/>
            <person name="Jedd G."/>
            <person name="Stajich J.E."/>
        </authorList>
    </citation>
    <scope>NUCLEOTIDE SEQUENCE [LARGE SCALE GENOMIC DNA]</scope>
    <source>
        <strain evidence="10 11">DAH-3</strain>
    </source>
</reference>
<gene>
    <name evidence="10" type="ORF">NEOLI_005179</name>
</gene>
<evidence type="ECO:0000256" key="7">
    <source>
        <dbReference type="ARBA" id="ARBA00022989"/>
    </source>
</evidence>
<dbReference type="OMA" id="FPRMITH"/>
<keyword evidence="7 9" id="KW-1133">Transmembrane helix</keyword>
<comment type="pathway">
    <text evidence="2">Glycolipid biosynthesis; glycosylphosphatidylinositol-anchor biosynthesis.</text>
</comment>
<dbReference type="UniPathway" id="UPA00196"/>
<dbReference type="STRING" id="1198029.A0A1U7LL74"/>
<evidence type="ECO:0000313" key="10">
    <source>
        <dbReference type="EMBL" id="OLL23416.1"/>
    </source>
</evidence>
<evidence type="ECO:0000256" key="8">
    <source>
        <dbReference type="ARBA" id="ARBA00023136"/>
    </source>
</evidence>
<evidence type="ECO:0000256" key="6">
    <source>
        <dbReference type="ARBA" id="ARBA00022824"/>
    </source>
</evidence>
<dbReference type="Pfam" id="PF06728">
    <property type="entry name" value="PIG-U"/>
    <property type="match status" value="1"/>
</dbReference>
<evidence type="ECO:0000256" key="1">
    <source>
        <dbReference type="ARBA" id="ARBA00004477"/>
    </source>
</evidence>
<evidence type="ECO:0000256" key="4">
    <source>
        <dbReference type="ARBA" id="ARBA00022502"/>
    </source>
</evidence>
<proteinExistence type="inferred from homology"/>
<evidence type="ECO:0000256" key="5">
    <source>
        <dbReference type="ARBA" id="ARBA00022692"/>
    </source>
</evidence>
<keyword evidence="4" id="KW-0337">GPI-anchor biosynthesis</keyword>
<comment type="similarity">
    <text evidence="3">Belongs to the PIGU family.</text>
</comment>
<evidence type="ECO:0000256" key="2">
    <source>
        <dbReference type="ARBA" id="ARBA00004687"/>
    </source>
</evidence>
<keyword evidence="5 9" id="KW-0812">Transmembrane</keyword>